<evidence type="ECO:0000313" key="3">
    <source>
        <dbReference type="EMBL" id="TYJ56927.1"/>
    </source>
</evidence>
<gene>
    <name evidence="3" type="ORF">B9479_002372</name>
</gene>
<feature type="region of interest" description="Disordered" evidence="1">
    <location>
        <begin position="52"/>
        <end position="75"/>
    </location>
</feature>
<feature type="transmembrane region" description="Helical" evidence="2">
    <location>
        <begin position="180"/>
        <end position="202"/>
    </location>
</feature>
<evidence type="ECO:0000256" key="1">
    <source>
        <dbReference type="SAM" id="MobiDB-lite"/>
    </source>
</evidence>
<keyword evidence="4" id="KW-1185">Reference proteome</keyword>
<comment type="caution">
    <text evidence="3">The sequence shown here is derived from an EMBL/GenBank/DDBJ whole genome shotgun (WGS) entry which is preliminary data.</text>
</comment>
<keyword evidence="2" id="KW-0472">Membrane</keyword>
<keyword evidence="2" id="KW-0812">Transmembrane</keyword>
<sequence length="294" mass="31518">MDASIAVAHAALQPLLAPVHPLYCPFPLIDLYGAIRLSSVVNWIASGAFEPPASPSKGAKGKKAKGQGQAAKRARPSALQEVAGIMVVVFGGETFLAMSTNTSPSWLVNPSYALLFGLIHLLQTRTPFIHLLPSKPSFLLEILLATPDAIGRTLLLTRFSVLPLLASTSPKALPPTPASLLLVPFILAVPFASLIFSATSFFTPTPHLSTPDELKPWGWLMVDAWAPVVVPAVFLSLVGPVQGWEFGLRWAEYEAVVVCMVGLSVVFALRAVYNFGGGKEVWGQLVEEEKVKVD</sequence>
<feature type="transmembrane region" description="Helical" evidence="2">
    <location>
        <begin position="253"/>
        <end position="273"/>
    </location>
</feature>
<evidence type="ECO:0000256" key="2">
    <source>
        <dbReference type="SAM" id="Phobius"/>
    </source>
</evidence>
<dbReference type="AlphaFoldDB" id="A0A5D3AZM3"/>
<proteinExistence type="predicted"/>
<feature type="transmembrane region" description="Helical" evidence="2">
    <location>
        <begin position="222"/>
        <end position="241"/>
    </location>
</feature>
<accession>A0A5D3AZM3</accession>
<dbReference type="EMBL" id="NIDF01000018">
    <property type="protein sequence ID" value="TYJ56927.1"/>
    <property type="molecule type" value="Genomic_DNA"/>
</dbReference>
<organism evidence="3 4">
    <name type="scientific">Cryptococcus floricola</name>
    <dbReference type="NCBI Taxonomy" id="2591691"/>
    <lineage>
        <taxon>Eukaryota</taxon>
        <taxon>Fungi</taxon>
        <taxon>Dikarya</taxon>
        <taxon>Basidiomycota</taxon>
        <taxon>Agaricomycotina</taxon>
        <taxon>Tremellomycetes</taxon>
        <taxon>Tremellales</taxon>
        <taxon>Cryptococcaceae</taxon>
        <taxon>Cryptococcus</taxon>
    </lineage>
</organism>
<name>A0A5D3AZM3_9TREE</name>
<keyword evidence="2" id="KW-1133">Transmembrane helix</keyword>
<protein>
    <submittedName>
        <fullName evidence="3">Uncharacterized protein</fullName>
    </submittedName>
</protein>
<evidence type="ECO:0000313" key="4">
    <source>
        <dbReference type="Proteomes" id="UP000322245"/>
    </source>
</evidence>
<dbReference type="Proteomes" id="UP000322245">
    <property type="component" value="Unassembled WGS sequence"/>
</dbReference>
<reference evidence="3 4" key="1">
    <citation type="submission" date="2017-05" db="EMBL/GenBank/DDBJ databases">
        <title>The Genome Sequence of Tsuchiyaea wingfieldii DSM 27421.</title>
        <authorList>
            <person name="Cuomo C."/>
            <person name="Passer A."/>
            <person name="Billmyre B."/>
            <person name="Heitman J."/>
        </authorList>
    </citation>
    <scope>NUCLEOTIDE SEQUENCE [LARGE SCALE GENOMIC DNA]</scope>
    <source>
        <strain evidence="3 4">DSM 27421</strain>
    </source>
</reference>